<sequence>MAAPLVFDRALARRRLERAHREGFIDFLVARAAEDLADRLAAVKRTFDLALDLGTPTDAAVAALAASGQAGRIIRAAPTIAALGGGRGDTLVADEEALPFAEGRFDLAVSLLALQGVNDLPGALVQIRRGLKADGLFLAALFGGSTLTELRQILAEAESEIEGGVSPRVAPFIDIRDMGALLQRAGFALPVTDIDTVKVRYEHPIGLMRDLRAMGLTNSLVERRRKPLKRETLAHAVALYYERYAEDDGRVPATFDILWVSGWVPHESQQKPLQPGSAKMRLADALNTKEIKTGDRG</sequence>
<proteinExistence type="predicted"/>
<dbReference type="AlphaFoldDB" id="A0A2V3UHS2"/>
<keyword evidence="1 4" id="KW-0489">Methyltransferase</keyword>
<dbReference type="InterPro" id="IPR050602">
    <property type="entry name" value="Malonyl-ACP_OMT"/>
</dbReference>
<accession>A0A2V3UHS2</accession>
<evidence type="ECO:0000256" key="1">
    <source>
        <dbReference type="ARBA" id="ARBA00022603"/>
    </source>
</evidence>
<protein>
    <submittedName>
        <fullName evidence="4">Methyltransferase family protein</fullName>
    </submittedName>
</protein>
<gene>
    <name evidence="4" type="ORF">C7450_101685</name>
</gene>
<dbReference type="OrthoDB" id="9793723at2"/>
<evidence type="ECO:0000259" key="3">
    <source>
        <dbReference type="Pfam" id="PF08241"/>
    </source>
</evidence>
<evidence type="ECO:0000313" key="4">
    <source>
        <dbReference type="EMBL" id="PXW64925.1"/>
    </source>
</evidence>
<name>A0A2V3UHS2_9HYPH</name>
<dbReference type="Proteomes" id="UP000248021">
    <property type="component" value="Unassembled WGS sequence"/>
</dbReference>
<keyword evidence="5" id="KW-1185">Reference proteome</keyword>
<keyword evidence="2 4" id="KW-0808">Transferase</keyword>
<organism evidence="4 5">
    <name type="scientific">Chelatococcus asaccharovorans</name>
    <dbReference type="NCBI Taxonomy" id="28210"/>
    <lineage>
        <taxon>Bacteria</taxon>
        <taxon>Pseudomonadati</taxon>
        <taxon>Pseudomonadota</taxon>
        <taxon>Alphaproteobacteria</taxon>
        <taxon>Hyphomicrobiales</taxon>
        <taxon>Chelatococcaceae</taxon>
        <taxon>Chelatococcus</taxon>
    </lineage>
</organism>
<evidence type="ECO:0000313" key="5">
    <source>
        <dbReference type="Proteomes" id="UP000248021"/>
    </source>
</evidence>
<reference evidence="4 5" key="1">
    <citation type="submission" date="2018-05" db="EMBL/GenBank/DDBJ databases">
        <title>Genomic Encyclopedia of Type Strains, Phase IV (KMG-IV): sequencing the most valuable type-strain genomes for metagenomic binning, comparative biology and taxonomic classification.</title>
        <authorList>
            <person name="Goeker M."/>
        </authorList>
    </citation>
    <scope>NUCLEOTIDE SEQUENCE [LARGE SCALE GENOMIC DNA]</scope>
    <source>
        <strain evidence="4 5">DSM 6462</strain>
    </source>
</reference>
<feature type="domain" description="Methyltransferase type 11" evidence="3">
    <location>
        <begin position="88"/>
        <end position="138"/>
    </location>
</feature>
<dbReference type="EMBL" id="QJJK01000001">
    <property type="protein sequence ID" value="PXW64925.1"/>
    <property type="molecule type" value="Genomic_DNA"/>
</dbReference>
<evidence type="ECO:0000256" key="2">
    <source>
        <dbReference type="ARBA" id="ARBA00022679"/>
    </source>
</evidence>
<dbReference type="Gene3D" id="3.40.50.150">
    <property type="entry name" value="Vaccinia Virus protein VP39"/>
    <property type="match status" value="1"/>
</dbReference>
<comment type="caution">
    <text evidence="4">The sequence shown here is derived from an EMBL/GenBank/DDBJ whole genome shotgun (WGS) entry which is preliminary data.</text>
</comment>
<dbReference type="GO" id="GO:0008757">
    <property type="term" value="F:S-adenosylmethionine-dependent methyltransferase activity"/>
    <property type="evidence" value="ECO:0007669"/>
    <property type="project" value="InterPro"/>
</dbReference>
<dbReference type="PANTHER" id="PTHR13090:SF1">
    <property type="entry name" value="ARGININE-HYDROXYLASE NDUFAF5, MITOCHONDRIAL"/>
    <property type="match status" value="1"/>
</dbReference>
<dbReference type="InterPro" id="IPR013216">
    <property type="entry name" value="Methyltransf_11"/>
</dbReference>
<dbReference type="PANTHER" id="PTHR13090">
    <property type="entry name" value="ARGININE-HYDROXYLASE NDUFAF5, MITOCHONDRIAL"/>
    <property type="match status" value="1"/>
</dbReference>
<dbReference type="GO" id="GO:0032259">
    <property type="term" value="P:methylation"/>
    <property type="evidence" value="ECO:0007669"/>
    <property type="project" value="UniProtKB-KW"/>
</dbReference>
<dbReference type="Pfam" id="PF08241">
    <property type="entry name" value="Methyltransf_11"/>
    <property type="match status" value="1"/>
</dbReference>
<dbReference type="RefSeq" id="WP_110372944.1">
    <property type="nucleotide sequence ID" value="NZ_JAHBRY010000001.1"/>
</dbReference>
<dbReference type="InterPro" id="IPR029063">
    <property type="entry name" value="SAM-dependent_MTases_sf"/>
</dbReference>
<dbReference type="SUPFAM" id="SSF53335">
    <property type="entry name" value="S-adenosyl-L-methionine-dependent methyltransferases"/>
    <property type="match status" value="1"/>
</dbReference>